<comment type="caution">
    <text evidence="1">The sequence shown here is derived from an EMBL/GenBank/DDBJ whole genome shotgun (WGS) entry which is preliminary data.</text>
</comment>
<gene>
    <name evidence="1" type="ORF">PENTCL1PPCAC_29473</name>
</gene>
<evidence type="ECO:0000313" key="1">
    <source>
        <dbReference type="EMBL" id="GMT07299.1"/>
    </source>
</evidence>
<proteinExistence type="predicted"/>
<name>A0AAV5UN14_9BILA</name>
<feature type="non-terminal residue" evidence="1">
    <location>
        <position position="1"/>
    </location>
</feature>
<dbReference type="EMBL" id="BTSX01000006">
    <property type="protein sequence ID" value="GMT07299.1"/>
    <property type="molecule type" value="Genomic_DNA"/>
</dbReference>
<organism evidence="1 2">
    <name type="scientific">Pristionchus entomophagus</name>
    <dbReference type="NCBI Taxonomy" id="358040"/>
    <lineage>
        <taxon>Eukaryota</taxon>
        <taxon>Metazoa</taxon>
        <taxon>Ecdysozoa</taxon>
        <taxon>Nematoda</taxon>
        <taxon>Chromadorea</taxon>
        <taxon>Rhabditida</taxon>
        <taxon>Rhabditina</taxon>
        <taxon>Diplogasteromorpha</taxon>
        <taxon>Diplogasteroidea</taxon>
        <taxon>Neodiplogasteridae</taxon>
        <taxon>Pristionchus</taxon>
    </lineage>
</organism>
<keyword evidence="2" id="KW-1185">Reference proteome</keyword>
<dbReference type="PANTHER" id="PTHR46707">
    <property type="entry name" value="PROTEIN CBG07468"/>
    <property type="match status" value="1"/>
</dbReference>
<sequence>NDTHYSCASWYTNPVHPFCVNILTAAQKAFFCARTCSFEISPTADCAIYTVANNVLTRQTTIQRCVYHGNGKCDQLAAGATVSRVYVGNTCTLALYTQQTPDPATDTPAETKVGSAGNFQTVTTATNAASYKCTCT</sequence>
<evidence type="ECO:0000313" key="2">
    <source>
        <dbReference type="Proteomes" id="UP001432027"/>
    </source>
</evidence>
<protein>
    <submittedName>
        <fullName evidence="1">Uncharacterized protein</fullName>
    </submittedName>
</protein>
<dbReference type="PANTHER" id="PTHR46707:SF1">
    <property type="entry name" value="COEXPRESSED WITH POLYCYSTINS-RELATED"/>
    <property type="match status" value="1"/>
</dbReference>
<reference evidence="1" key="1">
    <citation type="submission" date="2023-10" db="EMBL/GenBank/DDBJ databases">
        <title>Genome assembly of Pristionchus species.</title>
        <authorList>
            <person name="Yoshida K."/>
            <person name="Sommer R.J."/>
        </authorList>
    </citation>
    <scope>NUCLEOTIDE SEQUENCE</scope>
    <source>
        <strain evidence="1">RS0144</strain>
    </source>
</reference>
<accession>A0AAV5UN14</accession>
<dbReference type="Proteomes" id="UP001432027">
    <property type="component" value="Unassembled WGS sequence"/>
</dbReference>
<dbReference type="AlphaFoldDB" id="A0AAV5UN14"/>